<dbReference type="PANTHER" id="PTHR11236">
    <property type="entry name" value="AMINOBENZOATE/ANTHRANILATE SYNTHASE"/>
    <property type="match status" value="1"/>
</dbReference>
<evidence type="ECO:0000259" key="1">
    <source>
        <dbReference type="Pfam" id="PF00425"/>
    </source>
</evidence>
<organism evidence="2 3">
    <name type="scientific">Psychrobacter alimentarius</name>
    <dbReference type="NCBI Taxonomy" id="261164"/>
    <lineage>
        <taxon>Bacteria</taxon>
        <taxon>Pseudomonadati</taxon>
        <taxon>Pseudomonadota</taxon>
        <taxon>Gammaproteobacteria</taxon>
        <taxon>Moraxellales</taxon>
        <taxon>Moraxellaceae</taxon>
        <taxon>Psychrobacter</taxon>
    </lineage>
</organism>
<name>A0ABN4N5G4_9GAMM</name>
<protein>
    <submittedName>
        <fullName evidence="2">Para-aminobenzoate synthase</fullName>
    </submittedName>
</protein>
<keyword evidence="3" id="KW-1185">Reference proteome</keyword>
<sequence length="577" mass="64183">MPVENHNTTEQTDSAPSPATIRSWRFGDLSAAELIPQLQKHLLAQNNEALWQLVWLDNDGQPVIGLLPKTSWVVTPNFETLSDQLSVTYQVTKHCRDVCINIDDSAAIKTTQMSYAKWQDELIAYSQTYESLSTDIKQSVTVNRKPNYHHGLIGFIGYDIAAYALSRVAAIQLAAQPSAVLGHYDIYLMPAAQDVTSAWTLTVHQTDDTSDISDERQHKNTLMTALTSYLDAFDKTLSDSNNYMDQATPKTALQPVPLVLKAQWDKPDYQMAFDQTQNYLQQGDCYQINLTQAWQGSLTYQGNSGKSLSSLMDHLPNLQRNTHAPFAGYLNVQYGYQTYADPNHLKQAANVIEQKNTFELLSCSPELFFTFIKDRKTGKHHIRTKPIKGTMPRGITPEQDNAYKQQLINSEKDRAENVMIVDLLRNDLGKYAKIGSVKVPQLFAIESFSNVHHMVSTITAELKADTHPLAVLFGSLPAGSITGTPKKRSVEIISELEAAPRGAYCGTMGYMNFDGSGQWNVLIRTIQANHPFANGIEQQGHVSLWAGGGITVASDCEAEYQECLDKVGNLLSVLAQK</sequence>
<dbReference type="InterPro" id="IPR005801">
    <property type="entry name" value="ADC_synthase"/>
</dbReference>
<dbReference type="Pfam" id="PF00425">
    <property type="entry name" value="Chorismate_bind"/>
    <property type="match status" value="1"/>
</dbReference>
<dbReference type="InterPro" id="IPR019999">
    <property type="entry name" value="Anth_synth_I-like"/>
</dbReference>
<feature type="domain" description="Chorismate-utilising enzyme C-terminal" evidence="1">
    <location>
        <begin position="266"/>
        <end position="566"/>
    </location>
</feature>
<dbReference type="SUPFAM" id="SSF56322">
    <property type="entry name" value="ADC synthase"/>
    <property type="match status" value="1"/>
</dbReference>
<dbReference type="PANTHER" id="PTHR11236:SF50">
    <property type="entry name" value="AMINODEOXYCHORISMATE SYNTHASE COMPONENT 1"/>
    <property type="match status" value="1"/>
</dbReference>
<reference evidence="2 3" key="1">
    <citation type="submission" date="2016-03" db="EMBL/GenBank/DDBJ databases">
        <title>Genome sequencing of Psychrobacter alimentarius PAMC 27889.</title>
        <authorList>
            <person name="Lee J."/>
            <person name="Kim O.-S."/>
        </authorList>
    </citation>
    <scope>NUCLEOTIDE SEQUENCE [LARGE SCALE GENOMIC DNA]</scope>
    <source>
        <strain evidence="2 3">PAMC 27889</strain>
    </source>
</reference>
<accession>A0ABN4N5G4</accession>
<dbReference type="InterPro" id="IPR015890">
    <property type="entry name" value="Chorismate_C"/>
</dbReference>
<dbReference type="GeneID" id="33058703"/>
<proteinExistence type="predicted"/>
<gene>
    <name evidence="2" type="ORF">A3K91_2439</name>
</gene>
<evidence type="ECO:0000313" key="3">
    <source>
        <dbReference type="Proteomes" id="UP000076104"/>
    </source>
</evidence>
<evidence type="ECO:0000313" key="2">
    <source>
        <dbReference type="EMBL" id="AMT98012.1"/>
    </source>
</evidence>
<dbReference type="RefSeq" id="WP_062845513.1">
    <property type="nucleotide sequence ID" value="NZ_CP014945.1"/>
</dbReference>
<dbReference type="PRINTS" id="PR00095">
    <property type="entry name" value="ANTSNTHASEI"/>
</dbReference>
<dbReference type="EMBL" id="CP014945">
    <property type="protein sequence ID" value="AMT98012.1"/>
    <property type="molecule type" value="Genomic_DNA"/>
</dbReference>
<dbReference type="Gene3D" id="3.60.120.10">
    <property type="entry name" value="Anthranilate synthase"/>
    <property type="match status" value="1"/>
</dbReference>
<dbReference type="Proteomes" id="UP000076104">
    <property type="component" value="Chromosome"/>
</dbReference>